<feature type="transmembrane region" description="Helical" evidence="18">
    <location>
        <begin position="190"/>
        <end position="212"/>
    </location>
</feature>
<dbReference type="Pfam" id="PF00001">
    <property type="entry name" value="7tm_1"/>
    <property type="match status" value="2"/>
</dbReference>
<dbReference type="GO" id="GO:0019722">
    <property type="term" value="P:calcium-mediated signaling"/>
    <property type="evidence" value="ECO:0007669"/>
    <property type="project" value="TreeGrafter"/>
</dbReference>
<dbReference type="CDD" id="cd15189">
    <property type="entry name" value="7tmA_Bradykinin_R"/>
    <property type="match status" value="1"/>
</dbReference>
<feature type="transmembrane region" description="Helical" evidence="18">
    <location>
        <begin position="447"/>
        <end position="469"/>
    </location>
</feature>
<evidence type="ECO:0000256" key="5">
    <source>
        <dbReference type="ARBA" id="ARBA00022692"/>
    </source>
</evidence>
<feature type="transmembrane region" description="Helical" evidence="18">
    <location>
        <begin position="502"/>
        <end position="524"/>
    </location>
</feature>
<evidence type="ECO:0000256" key="17">
    <source>
        <dbReference type="RuleBase" id="RU000688"/>
    </source>
</evidence>
<evidence type="ECO:0000256" key="6">
    <source>
        <dbReference type="ARBA" id="ARBA00022989"/>
    </source>
</evidence>
<dbReference type="PROSITE" id="PS00237">
    <property type="entry name" value="G_PROTEIN_RECEP_F1_1"/>
    <property type="match status" value="2"/>
</dbReference>
<feature type="domain" description="G-protein coupled receptors family 1 profile" evidence="19">
    <location>
        <begin position="40"/>
        <end position="296"/>
    </location>
</feature>
<dbReference type="GO" id="GO:0019957">
    <property type="term" value="F:C-C chemokine binding"/>
    <property type="evidence" value="ECO:0007669"/>
    <property type="project" value="TreeGrafter"/>
</dbReference>
<feature type="transmembrane region" description="Helical" evidence="18">
    <location>
        <begin position="409"/>
        <end position="427"/>
    </location>
</feature>
<comment type="function">
    <text evidence="15">Receptor for bradykinin. It is associated with G proteins that activate a phosphatidylinositol-calcium second messenger system.</text>
</comment>
<evidence type="ECO:0000256" key="15">
    <source>
        <dbReference type="ARBA" id="ARBA00025423"/>
    </source>
</evidence>
<comment type="subcellular location">
    <subcellularLocation>
        <location evidence="1">Cell membrane</location>
        <topology evidence="1">Multi-pass membrane protein</topology>
    </subcellularLocation>
</comment>
<evidence type="ECO:0000259" key="19">
    <source>
        <dbReference type="PROSITE" id="PS50262"/>
    </source>
</evidence>
<keyword evidence="11 17" id="KW-0675">Receptor</keyword>
<dbReference type="InterPro" id="IPR000496">
    <property type="entry name" value="Brdyknn_rcpt"/>
</dbReference>
<keyword evidence="12" id="KW-0325">Glycoprotein</keyword>
<organism evidence="20 21">
    <name type="scientific">Triplophysa tibetana</name>
    <dbReference type="NCBI Taxonomy" id="1572043"/>
    <lineage>
        <taxon>Eukaryota</taxon>
        <taxon>Metazoa</taxon>
        <taxon>Chordata</taxon>
        <taxon>Craniata</taxon>
        <taxon>Vertebrata</taxon>
        <taxon>Euteleostomi</taxon>
        <taxon>Actinopterygii</taxon>
        <taxon>Neopterygii</taxon>
        <taxon>Teleostei</taxon>
        <taxon>Ostariophysi</taxon>
        <taxon>Cypriniformes</taxon>
        <taxon>Nemacheilidae</taxon>
        <taxon>Triplophysa</taxon>
    </lineage>
</organism>
<dbReference type="InterPro" id="IPR001504">
    <property type="entry name" value="Brdyknn_2_rcpt"/>
</dbReference>
<comment type="similarity">
    <text evidence="17">Belongs to the G-protein coupled receptor 1 family.</text>
</comment>
<dbReference type="PRINTS" id="PR00994">
    <property type="entry name" value="BRADYKINNB2R"/>
</dbReference>
<feature type="domain" description="G-protein coupled receptors family 1 profile" evidence="19">
    <location>
        <begin position="348"/>
        <end position="600"/>
    </location>
</feature>
<dbReference type="InterPro" id="IPR050119">
    <property type="entry name" value="CCR1-9-like"/>
</dbReference>
<proteinExistence type="inferred from homology"/>
<feature type="transmembrane region" description="Helical" evidence="18">
    <location>
        <begin position="62"/>
        <end position="81"/>
    </location>
</feature>
<dbReference type="EMBL" id="SOYY01000015">
    <property type="protein sequence ID" value="KAA0711656.1"/>
    <property type="molecule type" value="Genomic_DNA"/>
</dbReference>
<feature type="transmembrane region" description="Helical" evidence="18">
    <location>
        <begin position="370"/>
        <end position="389"/>
    </location>
</feature>
<sequence length="651" mass="74780">MGFNTSALDLTECEQTEAWDWLYLMQPAFMSVICVLGLLGNAFVLCVFCFHRCTCSVADIYLGNLAAADFLLACCLPFWVITVTRRFNWTFGEPMCRLVSIVIAMNHNCSIMFLSLVSLDRYLVLTRPVSVARFRAVCRAKLACLVIWVASFLLSLPALLFRSVKFFPEFDAEACFIDYPHGAWRLRYNMTVSVVGFLIPVPLVSFCSYHIIRVLKDRRVRRSSSFRSERRAALLVLVVLAVFVLCWLPYHVFIFLDTLYYFGVVCGCVWIDGLDIGNQLSTYMGYSNSSLNPFLMQPEQLVLSPTLQPSDANVTPPYLDYFNTTEWRLVYTIIPPYIFIVCLTGILGNTFVLLVFLLQRSRWTVPEIYLGNLALADLVVLVCLPFWAMNILNYFMWPYGEFLCKVVNMSIIVNMYTSIYMLVMVNVDRYLALVLTMKARWLRRKRYAKVFCLSLWLFGLGMGVPTGIFRTLHDISGRQEFNCVLHYPYDSWRIVHHIQLNVLGFALPLLAITFCCVNILRALRGRYWEDRSDKKATVLVCAVTLLFLICWGPLHVVTFMDILCDFQVLDEEKWFHVLDIGAQFSVYAALSNSCLNPLLYVCSGNYFRRKVSSIYNRRKQSNASDVTAMQRTVLTTTTSNQIKPVVLDEKD</sequence>
<keyword evidence="7 17" id="KW-0297">G-protein coupled receptor</keyword>
<evidence type="ECO:0000256" key="12">
    <source>
        <dbReference type="ARBA" id="ARBA00023180"/>
    </source>
</evidence>
<dbReference type="SUPFAM" id="SSF81321">
    <property type="entry name" value="Family A G protein-coupled receptor-like"/>
    <property type="match status" value="2"/>
</dbReference>
<feature type="transmembrane region" description="Helical" evidence="18">
    <location>
        <begin position="337"/>
        <end position="358"/>
    </location>
</feature>
<feature type="transmembrane region" description="Helical" evidence="18">
    <location>
        <begin position="580"/>
        <end position="602"/>
    </location>
</feature>
<evidence type="ECO:0000256" key="3">
    <source>
        <dbReference type="ARBA" id="ARBA00022475"/>
    </source>
</evidence>
<keyword evidence="13 17" id="KW-0807">Transducer</keyword>
<protein>
    <recommendedName>
        <fullName evidence="2">B2 bradykinin receptor</fullName>
    </recommendedName>
</protein>
<dbReference type="GO" id="GO:0060326">
    <property type="term" value="P:cell chemotaxis"/>
    <property type="evidence" value="ECO:0007669"/>
    <property type="project" value="TreeGrafter"/>
</dbReference>
<evidence type="ECO:0000256" key="18">
    <source>
        <dbReference type="SAM" id="Phobius"/>
    </source>
</evidence>
<dbReference type="GO" id="GO:0042310">
    <property type="term" value="P:vasoconstriction"/>
    <property type="evidence" value="ECO:0007669"/>
    <property type="project" value="InterPro"/>
</dbReference>
<dbReference type="GO" id="GO:0007204">
    <property type="term" value="P:positive regulation of cytosolic calcium ion concentration"/>
    <property type="evidence" value="ECO:0007669"/>
    <property type="project" value="TreeGrafter"/>
</dbReference>
<dbReference type="Proteomes" id="UP000324632">
    <property type="component" value="Chromosome 15"/>
</dbReference>
<evidence type="ECO:0000313" key="20">
    <source>
        <dbReference type="EMBL" id="KAA0711656.1"/>
    </source>
</evidence>
<dbReference type="GO" id="GO:0006955">
    <property type="term" value="P:immune response"/>
    <property type="evidence" value="ECO:0007669"/>
    <property type="project" value="TreeGrafter"/>
</dbReference>
<evidence type="ECO:0000256" key="8">
    <source>
        <dbReference type="ARBA" id="ARBA00023136"/>
    </source>
</evidence>
<feature type="transmembrane region" description="Helical" evidence="18">
    <location>
        <begin position="28"/>
        <end position="50"/>
    </location>
</feature>
<keyword evidence="3" id="KW-1003">Cell membrane</keyword>
<keyword evidence="6 18" id="KW-1133">Transmembrane helix</keyword>
<dbReference type="PROSITE" id="PS50262">
    <property type="entry name" value="G_PROTEIN_RECEP_F1_2"/>
    <property type="match status" value="2"/>
</dbReference>
<evidence type="ECO:0000313" key="21">
    <source>
        <dbReference type="Proteomes" id="UP000324632"/>
    </source>
</evidence>
<dbReference type="PANTHER" id="PTHR10489">
    <property type="entry name" value="CELL ADHESION MOLECULE"/>
    <property type="match status" value="1"/>
</dbReference>
<feature type="transmembrane region" description="Helical" evidence="18">
    <location>
        <begin position="101"/>
        <end position="119"/>
    </location>
</feature>
<keyword evidence="4" id="KW-0597">Phosphoprotein</keyword>
<comment type="subunit">
    <text evidence="16">Forms a complex with PECAM1 and GNAQ. Interacts with PECAM1.</text>
</comment>
<accession>A0A5A9NRV2</accession>
<keyword evidence="14" id="KW-0449">Lipoprotein</keyword>
<feature type="transmembrane region" description="Helical" evidence="18">
    <location>
        <begin position="140"/>
        <end position="161"/>
    </location>
</feature>
<evidence type="ECO:0000256" key="10">
    <source>
        <dbReference type="ARBA" id="ARBA00023157"/>
    </source>
</evidence>
<keyword evidence="8 18" id="KW-0472">Membrane</keyword>
<dbReference type="AlphaFoldDB" id="A0A5A9NRV2"/>
<evidence type="ECO:0000256" key="4">
    <source>
        <dbReference type="ARBA" id="ARBA00022553"/>
    </source>
</evidence>
<dbReference type="Gene3D" id="1.20.1070.10">
    <property type="entry name" value="Rhodopsin 7-helix transmembrane proteins"/>
    <property type="match status" value="2"/>
</dbReference>
<dbReference type="GO" id="GO:0004947">
    <property type="term" value="F:bradykinin receptor activity"/>
    <property type="evidence" value="ECO:0007669"/>
    <property type="project" value="InterPro"/>
</dbReference>
<dbReference type="InterPro" id="IPR000276">
    <property type="entry name" value="GPCR_Rhodpsn"/>
</dbReference>
<evidence type="ECO:0000256" key="2">
    <source>
        <dbReference type="ARBA" id="ARBA00013512"/>
    </source>
</evidence>
<dbReference type="InterPro" id="IPR017452">
    <property type="entry name" value="GPCR_Rhodpsn_7TM"/>
</dbReference>
<name>A0A5A9NRV2_9TELE</name>
<keyword evidence="21" id="KW-1185">Reference proteome</keyword>
<gene>
    <name evidence="20" type="ORF">E1301_Tti019485</name>
</gene>
<dbReference type="GO" id="GO:0006939">
    <property type="term" value="P:smooth muscle contraction"/>
    <property type="evidence" value="ECO:0007669"/>
    <property type="project" value="InterPro"/>
</dbReference>
<evidence type="ECO:0000256" key="7">
    <source>
        <dbReference type="ARBA" id="ARBA00023040"/>
    </source>
</evidence>
<evidence type="ECO:0000256" key="13">
    <source>
        <dbReference type="ARBA" id="ARBA00023224"/>
    </source>
</evidence>
<feature type="transmembrane region" description="Helical" evidence="18">
    <location>
        <begin position="232"/>
        <end position="250"/>
    </location>
</feature>
<keyword evidence="9" id="KW-0564">Palmitate</keyword>
<evidence type="ECO:0000256" key="1">
    <source>
        <dbReference type="ARBA" id="ARBA00004651"/>
    </source>
</evidence>
<reference evidence="20 21" key="1">
    <citation type="journal article" date="2019" name="Mol. Ecol. Resour.">
        <title>Chromosome-level genome assembly of Triplophysa tibetana, a fish adapted to the harsh high-altitude environment of the Tibetan Plateau.</title>
        <authorList>
            <person name="Yang X."/>
            <person name="Liu H."/>
            <person name="Ma Z."/>
            <person name="Zou Y."/>
            <person name="Zou M."/>
            <person name="Mao Y."/>
            <person name="Li X."/>
            <person name="Wang H."/>
            <person name="Chen T."/>
            <person name="Wang W."/>
            <person name="Yang R."/>
        </authorList>
    </citation>
    <scope>NUCLEOTIDE SEQUENCE [LARGE SCALE GENOMIC DNA]</scope>
    <source>
        <strain evidence="20">TTIB1903HZAU</strain>
        <tissue evidence="20">Muscle</tissue>
    </source>
</reference>
<dbReference type="GO" id="GO:0009897">
    <property type="term" value="C:external side of plasma membrane"/>
    <property type="evidence" value="ECO:0007669"/>
    <property type="project" value="TreeGrafter"/>
</dbReference>
<evidence type="ECO:0000256" key="11">
    <source>
        <dbReference type="ARBA" id="ARBA00023170"/>
    </source>
</evidence>
<feature type="transmembrane region" description="Helical" evidence="18">
    <location>
        <begin position="536"/>
        <end position="560"/>
    </location>
</feature>
<evidence type="ECO:0000256" key="14">
    <source>
        <dbReference type="ARBA" id="ARBA00023288"/>
    </source>
</evidence>
<dbReference type="PRINTS" id="PR00237">
    <property type="entry name" value="GPCRRHODOPSN"/>
</dbReference>
<evidence type="ECO:0000256" key="16">
    <source>
        <dbReference type="ARBA" id="ARBA00025954"/>
    </source>
</evidence>
<dbReference type="GO" id="GO:0016493">
    <property type="term" value="F:C-C chemokine receptor activity"/>
    <property type="evidence" value="ECO:0007669"/>
    <property type="project" value="TreeGrafter"/>
</dbReference>
<keyword evidence="5 17" id="KW-0812">Transmembrane</keyword>
<evidence type="ECO:0000256" key="9">
    <source>
        <dbReference type="ARBA" id="ARBA00023139"/>
    </source>
</evidence>
<dbReference type="PRINTS" id="PR00425">
    <property type="entry name" value="BRADYKININR"/>
</dbReference>
<comment type="caution">
    <text evidence="20">The sequence shown here is derived from an EMBL/GenBank/DDBJ whole genome shotgun (WGS) entry which is preliminary data.</text>
</comment>
<dbReference type="PANTHER" id="PTHR10489:SF957">
    <property type="entry name" value="B2 BRADYKININ RECEPTOR"/>
    <property type="match status" value="1"/>
</dbReference>
<keyword evidence="10" id="KW-1015">Disulfide bond</keyword>